<evidence type="ECO:0000313" key="7">
    <source>
        <dbReference type="EMBL" id="WOK92484.1"/>
    </source>
</evidence>
<dbReference type="GO" id="GO:0005634">
    <property type="term" value="C:nucleus"/>
    <property type="evidence" value="ECO:0007669"/>
    <property type="project" value="UniProtKB-SubCell"/>
</dbReference>
<dbReference type="FunFam" id="2.20.25.80:FF:000004">
    <property type="entry name" value="WRKY transcription factor 65"/>
    <property type="match status" value="1"/>
</dbReference>
<accession>A0AAQ3Q0R1</accession>
<keyword evidence="2" id="KW-0805">Transcription regulation</keyword>
<gene>
    <name evidence="7" type="ORF">Cni_G01175</name>
</gene>
<dbReference type="AlphaFoldDB" id="A0AAQ3Q0R1"/>
<dbReference type="Proteomes" id="UP001327560">
    <property type="component" value="Chromosome 1"/>
</dbReference>
<proteinExistence type="predicted"/>
<dbReference type="InterPro" id="IPR018872">
    <property type="entry name" value="Zn-cluster-dom"/>
</dbReference>
<dbReference type="InterPro" id="IPR003657">
    <property type="entry name" value="WRKY_dom"/>
</dbReference>
<evidence type="ECO:0000256" key="2">
    <source>
        <dbReference type="ARBA" id="ARBA00023015"/>
    </source>
</evidence>
<feature type="domain" description="WRKY" evidence="6">
    <location>
        <begin position="284"/>
        <end position="347"/>
    </location>
</feature>
<dbReference type="InterPro" id="IPR036576">
    <property type="entry name" value="WRKY_dom_sf"/>
</dbReference>
<evidence type="ECO:0000256" key="5">
    <source>
        <dbReference type="ARBA" id="ARBA00023242"/>
    </source>
</evidence>
<dbReference type="GO" id="GO:0003700">
    <property type="term" value="F:DNA-binding transcription factor activity"/>
    <property type="evidence" value="ECO:0007669"/>
    <property type="project" value="InterPro"/>
</dbReference>
<dbReference type="PANTHER" id="PTHR31282">
    <property type="entry name" value="WRKY TRANSCRIPTION FACTOR 21-RELATED"/>
    <property type="match status" value="1"/>
</dbReference>
<dbReference type="SUPFAM" id="SSF118290">
    <property type="entry name" value="WRKY DNA-binding domain"/>
    <property type="match status" value="1"/>
</dbReference>
<dbReference type="Pfam" id="PF03106">
    <property type="entry name" value="WRKY"/>
    <property type="match status" value="1"/>
</dbReference>
<dbReference type="EMBL" id="CP136890">
    <property type="protein sequence ID" value="WOK92484.1"/>
    <property type="molecule type" value="Genomic_DNA"/>
</dbReference>
<evidence type="ECO:0000256" key="4">
    <source>
        <dbReference type="ARBA" id="ARBA00023163"/>
    </source>
</evidence>
<evidence type="ECO:0000313" key="8">
    <source>
        <dbReference type="Proteomes" id="UP001327560"/>
    </source>
</evidence>
<keyword evidence="8" id="KW-1185">Reference proteome</keyword>
<dbReference type="GO" id="GO:0043565">
    <property type="term" value="F:sequence-specific DNA binding"/>
    <property type="evidence" value="ECO:0007669"/>
    <property type="project" value="InterPro"/>
</dbReference>
<name>A0AAQ3Q0R1_9LILI</name>
<sequence>MEGVEEANLAAARSFHRVLSLLSETQDQTLAYKNIVAETGVAVSRFNKVVSMLSNSVGHARFRKLKNPQQLQFDQSIFLDSPAVSGADSSPVLFQLFPRNLFEKPVNELDSTAKNPPQIPPRMLLENPLLALNPASRSTAQAALNSPTPTHLHFRQQQHNSQMLHLQQQLKLQNEAYKRSNSALNIMFDNSSCTTTASSSRSFLSSLSIDGSMGSMDGKVFNLISGPQLSLSNPINWQLNDRRRCYEGGKQGNSKCAKAGKCHCSKKRKLKVKRTIKVPAISNKVADIPADDYSWRKYGQKPIKGSPHPRGYYKCSSMRGCPARKHVERCVEDPTMLIVTYEGEHNHAKLLAHSAHI</sequence>
<evidence type="ECO:0000256" key="1">
    <source>
        <dbReference type="ARBA" id="ARBA00004123"/>
    </source>
</evidence>
<reference evidence="7 8" key="1">
    <citation type="submission" date="2023-10" db="EMBL/GenBank/DDBJ databases">
        <title>Chromosome-scale genome assembly provides insights into flower coloration mechanisms of Canna indica.</title>
        <authorList>
            <person name="Li C."/>
        </authorList>
    </citation>
    <scope>NUCLEOTIDE SEQUENCE [LARGE SCALE GENOMIC DNA]</scope>
    <source>
        <tissue evidence="7">Flower</tissue>
    </source>
</reference>
<evidence type="ECO:0000259" key="6">
    <source>
        <dbReference type="PROSITE" id="PS50811"/>
    </source>
</evidence>
<dbReference type="Gene3D" id="2.20.25.80">
    <property type="entry name" value="WRKY domain"/>
    <property type="match status" value="1"/>
</dbReference>
<dbReference type="PROSITE" id="PS50811">
    <property type="entry name" value="WRKY"/>
    <property type="match status" value="1"/>
</dbReference>
<keyword evidence="3" id="KW-0238">DNA-binding</keyword>
<dbReference type="Pfam" id="PF10533">
    <property type="entry name" value="Plant_zn_clust"/>
    <property type="match status" value="1"/>
</dbReference>
<organism evidence="7 8">
    <name type="scientific">Canna indica</name>
    <name type="common">Indian-shot</name>
    <dbReference type="NCBI Taxonomy" id="4628"/>
    <lineage>
        <taxon>Eukaryota</taxon>
        <taxon>Viridiplantae</taxon>
        <taxon>Streptophyta</taxon>
        <taxon>Embryophyta</taxon>
        <taxon>Tracheophyta</taxon>
        <taxon>Spermatophyta</taxon>
        <taxon>Magnoliopsida</taxon>
        <taxon>Liliopsida</taxon>
        <taxon>Zingiberales</taxon>
        <taxon>Cannaceae</taxon>
        <taxon>Canna</taxon>
    </lineage>
</organism>
<evidence type="ECO:0000256" key="3">
    <source>
        <dbReference type="ARBA" id="ARBA00023125"/>
    </source>
</evidence>
<dbReference type="InterPro" id="IPR044810">
    <property type="entry name" value="WRKY_plant"/>
</dbReference>
<protein>
    <submittedName>
        <fullName evidence="7">Protein WRKY1-like</fullName>
    </submittedName>
</protein>
<keyword evidence="4" id="KW-0804">Transcription</keyword>
<keyword evidence="5" id="KW-0539">Nucleus</keyword>
<comment type="subcellular location">
    <subcellularLocation>
        <location evidence="1">Nucleus</location>
    </subcellularLocation>
</comment>
<dbReference type="SMART" id="SM00774">
    <property type="entry name" value="WRKY"/>
    <property type="match status" value="1"/>
</dbReference>